<gene>
    <name evidence="5" type="ORF">EV188_10793</name>
</gene>
<feature type="compositionally biased region" description="Basic and acidic residues" evidence="2">
    <location>
        <begin position="256"/>
        <end position="270"/>
    </location>
</feature>
<dbReference type="PANTHER" id="PTHR33392">
    <property type="entry name" value="POLYISOPRENYL-TEICHOIC ACID--PEPTIDOGLYCAN TEICHOIC ACID TRANSFERASE TAGU"/>
    <property type="match status" value="1"/>
</dbReference>
<dbReference type="Pfam" id="PF13399">
    <property type="entry name" value="LytR_C"/>
    <property type="match status" value="1"/>
</dbReference>
<sequence>MTDDRAGDPVRGSRPATTGADAVRTSALAGPASAPFRIPVATPVADRRPTMVRLTRRSGPRFGLRPPGAGLVTAPTATAPAGSGPGTPSSGIPSPAAAPAPSTRGPVDAVTLPAGRVPARGTGRYVETPAARPEPAGDQPAPPAPPAPRIPPHPDGAPRPRSAAPPAPPGIGGPAAAARPPVPPPAAGPPAAGPPPAAKPPAEPAVEKPVLEDPAPDKSKNVLALAVTSVPAGAAEPTPSAPAPDPPAGTNGSTPAEERRRPAAEAREGEADYAATSAVLASAGARLATWRRGWTGPRVLRLMTATCAVLVVVVCGLGWGAASWVEAAVRQIGALDPNSPAIQDAAAQAGDQNFLVVGSDSRAGAPPSEDAGDTADVPGARTDTIMIVHVPKDRTGVTVVSFPRDLEITRPACERWDPVSGAYSPQMLPPTPRVKLNSAYAAGGPRCVTRAVQELSGLAINRFLGVDFQGFQGMVDSVRGVPICVERPVRDSVLGPIIDQAGPTVLTGQQALDYVRARHVEGDPSSDYGRIQRQQRFLGALLRSVLSAGTLLDPGRLDGLVEAVARSTFGENIGSDQLLTLSQSLGSLDPHAVTFVTVPTTGIANDRGNEVLRPREERAMFSAIIEGRPLPGAPGAPAAPAAPAPAPVDVRLVDGRSPAGEDSGDDGDSEESEDSGPSASSIAERLRSAGFGVVSDDSGASDGTRGTTIRYSPDQAAAAQALAAAVPGATLEPTASGSGALTLTLGDDFDGRVRSGGDRDGAPSTPVNPMITAADASCA</sequence>
<dbReference type="EMBL" id="SNYO01000007">
    <property type="protein sequence ID" value="TDQ52717.1"/>
    <property type="molecule type" value="Genomic_DNA"/>
</dbReference>
<feature type="region of interest" description="Disordered" evidence="2">
    <location>
        <begin position="631"/>
        <end position="712"/>
    </location>
</feature>
<feature type="region of interest" description="Disordered" evidence="2">
    <location>
        <begin position="359"/>
        <end position="378"/>
    </location>
</feature>
<protein>
    <submittedName>
        <fullName evidence="5">LytR family transcriptional attenuator</fullName>
    </submittedName>
</protein>
<feature type="domain" description="LytR/CpsA/Psr regulator C-terminal" evidence="4">
    <location>
        <begin position="679"/>
        <end position="749"/>
    </location>
</feature>
<evidence type="ECO:0000313" key="6">
    <source>
        <dbReference type="Proteomes" id="UP000295705"/>
    </source>
</evidence>
<accession>A0A4R6V2L8</accession>
<dbReference type="PANTHER" id="PTHR33392:SF6">
    <property type="entry name" value="POLYISOPRENYL-TEICHOIC ACID--PEPTIDOGLYCAN TEICHOIC ACID TRANSFERASE TAGU"/>
    <property type="match status" value="1"/>
</dbReference>
<feature type="region of interest" description="Disordered" evidence="2">
    <location>
        <begin position="47"/>
        <end position="217"/>
    </location>
</feature>
<dbReference type="OrthoDB" id="9782542at2"/>
<dbReference type="InterPro" id="IPR027381">
    <property type="entry name" value="LytR/CpsA/Psr_C"/>
</dbReference>
<dbReference type="Pfam" id="PF03816">
    <property type="entry name" value="LytR_cpsA_psr"/>
    <property type="match status" value="1"/>
</dbReference>
<dbReference type="RefSeq" id="WP_133828463.1">
    <property type="nucleotide sequence ID" value="NZ_SNYO01000007.1"/>
</dbReference>
<comment type="similarity">
    <text evidence="1">Belongs to the LytR/CpsA/Psr (LCP) family.</text>
</comment>
<feature type="region of interest" description="Disordered" evidence="2">
    <location>
        <begin position="232"/>
        <end position="272"/>
    </location>
</feature>
<dbReference type="Gene3D" id="3.30.70.2390">
    <property type="match status" value="1"/>
</dbReference>
<feature type="compositionally biased region" description="Pro residues" evidence="2">
    <location>
        <begin position="180"/>
        <end position="203"/>
    </location>
</feature>
<feature type="compositionally biased region" description="Basic and acidic residues" evidence="2">
    <location>
        <begin position="751"/>
        <end position="761"/>
    </location>
</feature>
<name>A0A4R6V2L8_9PSEU</name>
<dbReference type="InterPro" id="IPR004474">
    <property type="entry name" value="LytR_CpsA_psr"/>
</dbReference>
<evidence type="ECO:0000256" key="1">
    <source>
        <dbReference type="ARBA" id="ARBA00006068"/>
    </source>
</evidence>
<evidence type="ECO:0000259" key="3">
    <source>
        <dbReference type="Pfam" id="PF03816"/>
    </source>
</evidence>
<feature type="compositionally biased region" description="Low complexity" evidence="2">
    <location>
        <begin position="66"/>
        <end position="106"/>
    </location>
</feature>
<dbReference type="Proteomes" id="UP000295705">
    <property type="component" value="Unassembled WGS sequence"/>
</dbReference>
<reference evidence="5 6" key="1">
    <citation type="submission" date="2019-03" db="EMBL/GenBank/DDBJ databases">
        <title>Genomic Encyclopedia of Type Strains, Phase IV (KMG-IV): sequencing the most valuable type-strain genomes for metagenomic binning, comparative biology and taxonomic classification.</title>
        <authorList>
            <person name="Goeker M."/>
        </authorList>
    </citation>
    <scope>NUCLEOTIDE SEQUENCE [LARGE SCALE GENOMIC DNA]</scope>
    <source>
        <strain evidence="5 6">DSM 45775</strain>
    </source>
</reference>
<comment type="caution">
    <text evidence="5">The sequence shown here is derived from an EMBL/GenBank/DDBJ whole genome shotgun (WGS) entry which is preliminary data.</text>
</comment>
<dbReference type="InterPro" id="IPR050922">
    <property type="entry name" value="LytR/CpsA/Psr_CW_biosynth"/>
</dbReference>
<dbReference type="NCBIfam" id="TIGR00350">
    <property type="entry name" value="lytR_cpsA_psr"/>
    <property type="match status" value="1"/>
</dbReference>
<evidence type="ECO:0000256" key="2">
    <source>
        <dbReference type="SAM" id="MobiDB-lite"/>
    </source>
</evidence>
<feature type="region of interest" description="Disordered" evidence="2">
    <location>
        <begin position="1"/>
        <end position="31"/>
    </location>
</feature>
<proteinExistence type="inferred from homology"/>
<evidence type="ECO:0000313" key="5">
    <source>
        <dbReference type="EMBL" id="TDQ52717.1"/>
    </source>
</evidence>
<dbReference type="AlphaFoldDB" id="A0A4R6V2L8"/>
<organism evidence="5 6">
    <name type="scientific">Actinomycetospora succinea</name>
    <dbReference type="NCBI Taxonomy" id="663603"/>
    <lineage>
        <taxon>Bacteria</taxon>
        <taxon>Bacillati</taxon>
        <taxon>Actinomycetota</taxon>
        <taxon>Actinomycetes</taxon>
        <taxon>Pseudonocardiales</taxon>
        <taxon>Pseudonocardiaceae</taxon>
        <taxon>Actinomycetospora</taxon>
    </lineage>
</organism>
<feature type="domain" description="Cell envelope-related transcriptional attenuator" evidence="3">
    <location>
        <begin position="381"/>
        <end position="545"/>
    </location>
</feature>
<feature type="compositionally biased region" description="Basic and acidic residues" evidence="2">
    <location>
        <begin position="205"/>
        <end position="217"/>
    </location>
</feature>
<feature type="region of interest" description="Disordered" evidence="2">
    <location>
        <begin position="751"/>
        <end position="779"/>
    </location>
</feature>
<feature type="compositionally biased region" description="Pro residues" evidence="2">
    <location>
        <begin position="140"/>
        <end position="171"/>
    </location>
</feature>
<dbReference type="Gene3D" id="3.40.630.190">
    <property type="entry name" value="LCP protein"/>
    <property type="match status" value="1"/>
</dbReference>
<keyword evidence="6" id="KW-1185">Reference proteome</keyword>
<feature type="compositionally biased region" description="Acidic residues" evidence="2">
    <location>
        <begin position="662"/>
        <end position="674"/>
    </location>
</feature>
<evidence type="ECO:0000259" key="4">
    <source>
        <dbReference type="Pfam" id="PF13399"/>
    </source>
</evidence>